<keyword evidence="1" id="KW-0732">Signal</keyword>
<comment type="caution">
    <text evidence="2">The sequence shown here is derived from an EMBL/GenBank/DDBJ whole genome shotgun (WGS) entry which is preliminary data.</text>
</comment>
<feature type="chain" id="PRO_5032402417" evidence="1">
    <location>
        <begin position="20"/>
        <end position="173"/>
    </location>
</feature>
<evidence type="ECO:0000313" key="3">
    <source>
        <dbReference type="Proteomes" id="UP000460298"/>
    </source>
</evidence>
<organism evidence="2 3">
    <name type="scientific">Leptonema illini</name>
    <dbReference type="NCBI Taxonomy" id="183"/>
    <lineage>
        <taxon>Bacteria</taxon>
        <taxon>Pseudomonadati</taxon>
        <taxon>Spirochaetota</taxon>
        <taxon>Spirochaetia</taxon>
        <taxon>Leptospirales</taxon>
        <taxon>Leptospiraceae</taxon>
        <taxon>Leptonema</taxon>
    </lineage>
</organism>
<evidence type="ECO:0000256" key="1">
    <source>
        <dbReference type="SAM" id="SignalP"/>
    </source>
</evidence>
<evidence type="ECO:0000313" key="2">
    <source>
        <dbReference type="EMBL" id="KAB2930236.1"/>
    </source>
</evidence>
<sequence>MKALSVFLFCLLLPGVMIAAPEPSNQCKVYVAVLDEDPAGLNVRKSPGGAIIGTLPEQSSFTVVEIRGKWARVTDFELPAGAERKDWPAYPKQDWGWVHTSLLGTFTRDLRTSFYSGPSEQSKQIVIEEEYELKILFLGCRGSWLNVRVPGKHKGPLWVKQEDTCPLAWTTCP</sequence>
<accession>A0A833GYZ7</accession>
<protein>
    <submittedName>
        <fullName evidence="2">SH3 domain-containing protein</fullName>
    </submittedName>
</protein>
<dbReference type="Proteomes" id="UP000460298">
    <property type="component" value="Unassembled WGS sequence"/>
</dbReference>
<name>A0A833GYZ7_9LEPT</name>
<feature type="signal peptide" evidence="1">
    <location>
        <begin position="1"/>
        <end position="19"/>
    </location>
</feature>
<dbReference type="Gene3D" id="2.30.30.40">
    <property type="entry name" value="SH3 Domains"/>
    <property type="match status" value="1"/>
</dbReference>
<dbReference type="OrthoDB" id="1438994at2"/>
<dbReference type="EMBL" id="WBUI01000022">
    <property type="protein sequence ID" value="KAB2930236.1"/>
    <property type="molecule type" value="Genomic_DNA"/>
</dbReference>
<reference evidence="2 3" key="1">
    <citation type="submission" date="2019-10" db="EMBL/GenBank/DDBJ databases">
        <title>Extracellular Electron Transfer in a Candidatus Methanoperedens spp. Enrichment Culture.</title>
        <authorList>
            <person name="Berger S."/>
            <person name="Rangel Shaw D."/>
            <person name="Berben T."/>
            <person name="In 'T Zandt M."/>
            <person name="Frank J."/>
            <person name="Reimann J."/>
            <person name="Jetten M.S.M."/>
            <person name="Welte C.U."/>
        </authorList>
    </citation>
    <scope>NUCLEOTIDE SEQUENCE [LARGE SCALE GENOMIC DNA]</scope>
    <source>
        <strain evidence="2">SB12</strain>
    </source>
</reference>
<proteinExistence type="predicted"/>
<gene>
    <name evidence="2" type="ORF">F9K24_17525</name>
</gene>
<dbReference type="AlphaFoldDB" id="A0A833GYZ7"/>
<dbReference type="RefSeq" id="WP_040919121.1">
    <property type="nucleotide sequence ID" value="NZ_JQDG01000039.1"/>
</dbReference>